<protein>
    <submittedName>
        <fullName evidence="5">Uncharacterized protein conserved in bacteria</fullName>
    </submittedName>
</protein>
<dbReference type="AlphaFoldDB" id="A0A0E8BID0"/>
<name>A0A0E8BID0_MYCTX</name>
<evidence type="ECO:0000313" key="5">
    <source>
        <dbReference type="EMBL" id="COW92558.1"/>
    </source>
</evidence>
<evidence type="ECO:0000313" key="1">
    <source>
        <dbReference type="EMBL" id="CFE48859.1"/>
    </source>
</evidence>
<sequence length="51" mass="5160">MFGVTDHDASTIEDLLGGIPLAGFFAAGEIGPVAGHNALHGFTASMALFVD</sequence>
<evidence type="ECO:0000313" key="8">
    <source>
        <dbReference type="Proteomes" id="UP000048289"/>
    </source>
</evidence>
<dbReference type="Proteomes" id="UP000049023">
    <property type="component" value="Unassembled WGS sequence"/>
</dbReference>
<reference evidence="5" key="2">
    <citation type="submission" date="2015-03" db="EMBL/GenBank/DDBJ databases">
        <authorList>
            <person name="Murphy D."/>
        </authorList>
    </citation>
    <scope>NUCLEOTIDE SEQUENCE [LARGE SCALE GENOMIC DNA]</scope>
    <source>
        <strain evidence="5">K00500041</strain>
    </source>
</reference>
<dbReference type="Proteomes" id="UP000048289">
    <property type="component" value="Unassembled WGS sequence"/>
</dbReference>
<dbReference type="EMBL" id="CFOH01000154">
    <property type="protein sequence ID" value="CFE48859.1"/>
    <property type="molecule type" value="Genomic_DNA"/>
</dbReference>
<dbReference type="EMBL" id="CSAE01000793">
    <property type="protein sequence ID" value="COW92558.1"/>
    <property type="molecule type" value="Genomic_DNA"/>
</dbReference>
<organism evidence="5 6">
    <name type="scientific">Mycobacterium tuberculosis</name>
    <dbReference type="NCBI Taxonomy" id="1773"/>
    <lineage>
        <taxon>Bacteria</taxon>
        <taxon>Bacillati</taxon>
        <taxon>Actinomycetota</taxon>
        <taxon>Actinomycetes</taxon>
        <taxon>Mycobacteriales</taxon>
        <taxon>Mycobacteriaceae</taxon>
        <taxon>Mycobacterium</taxon>
        <taxon>Mycobacterium tuberculosis complex</taxon>
    </lineage>
</organism>
<dbReference type="EMBL" id="CFOE01001249">
    <property type="protein sequence ID" value="CFE49282.1"/>
    <property type="molecule type" value="Genomic_DNA"/>
</dbReference>
<dbReference type="STRING" id="1806.RN08_0701"/>
<dbReference type="Proteomes" id="UP000046947">
    <property type="component" value="Unassembled WGS sequence"/>
</dbReference>
<evidence type="ECO:0000313" key="10">
    <source>
        <dbReference type="Proteomes" id="UP000050164"/>
    </source>
</evidence>
<evidence type="ECO:0000313" key="2">
    <source>
        <dbReference type="EMBL" id="CFE49282.1"/>
    </source>
</evidence>
<evidence type="ECO:0000313" key="7">
    <source>
        <dbReference type="Proteomes" id="UP000046947"/>
    </source>
</evidence>
<dbReference type="EMBL" id="CNFU01001576">
    <property type="protein sequence ID" value="CKT55339.1"/>
    <property type="molecule type" value="Genomic_DNA"/>
</dbReference>
<evidence type="ECO:0000313" key="3">
    <source>
        <dbReference type="EMBL" id="CKT55339.1"/>
    </source>
</evidence>
<dbReference type="EMBL" id="CNFT01002102">
    <property type="protein sequence ID" value="CKT95868.1"/>
    <property type="molecule type" value="Genomic_DNA"/>
</dbReference>
<gene>
    <name evidence="2" type="ORF">ERS007681_04643</name>
    <name evidence="1" type="ORF">ERS007688_01262</name>
    <name evidence="5" type="ORF">ERS007703_04471</name>
    <name evidence="4" type="ORF">ERS027659_04955</name>
    <name evidence="3" type="ORF">ERS027661_04509</name>
</gene>
<evidence type="ECO:0000313" key="9">
    <source>
        <dbReference type="Proteomes" id="UP000049023"/>
    </source>
</evidence>
<evidence type="ECO:0000313" key="4">
    <source>
        <dbReference type="EMBL" id="CKT95868.1"/>
    </source>
</evidence>
<proteinExistence type="predicted"/>
<dbReference type="Proteomes" id="UP000050164">
    <property type="component" value="Unassembled WGS sequence"/>
</dbReference>
<dbReference type="Proteomes" id="UP000038802">
    <property type="component" value="Unassembled WGS sequence"/>
</dbReference>
<evidence type="ECO:0000313" key="6">
    <source>
        <dbReference type="Proteomes" id="UP000038802"/>
    </source>
</evidence>
<reference evidence="6 7" key="1">
    <citation type="submission" date="2015-03" db="EMBL/GenBank/DDBJ databases">
        <authorList>
            <consortium name="Pathogen Informatics"/>
        </authorList>
    </citation>
    <scope>NUCLEOTIDE SEQUENCE [LARGE SCALE GENOMIC DNA]</scope>
    <source>
        <strain evidence="4 10">Bir 185</strain>
        <strain evidence="3 9">Bir 187</strain>
        <strain evidence="2 8">G09901357</strain>
        <strain evidence="1 7">H09601792</strain>
        <strain evidence="6">K00500041</strain>
    </source>
</reference>
<accession>A0A0E8BID0</accession>